<dbReference type="STRING" id="1423755.FC40_GL000094"/>
<dbReference type="eggNOG" id="COG2205">
    <property type="taxonomic scope" value="Bacteria"/>
</dbReference>
<keyword evidence="10" id="KW-0067">ATP-binding</keyword>
<dbReference type="Pfam" id="PF02518">
    <property type="entry name" value="HATPase_c"/>
    <property type="match status" value="1"/>
</dbReference>
<feature type="transmembrane region" description="Helical" evidence="14">
    <location>
        <begin position="186"/>
        <end position="208"/>
    </location>
</feature>
<dbReference type="Proteomes" id="UP000051054">
    <property type="component" value="Unassembled WGS sequence"/>
</dbReference>
<evidence type="ECO:0000256" key="2">
    <source>
        <dbReference type="ARBA" id="ARBA00004651"/>
    </source>
</evidence>
<keyword evidence="18" id="KW-1185">Reference proteome</keyword>
<dbReference type="InterPro" id="IPR004358">
    <property type="entry name" value="Sig_transdc_His_kin-like_C"/>
</dbReference>
<feature type="domain" description="Histidine kinase" evidence="15">
    <location>
        <begin position="273"/>
        <end position="489"/>
    </location>
</feature>
<dbReference type="RefSeq" id="WP_025022354.1">
    <property type="nucleotide sequence ID" value="NZ_AZGD01000050.1"/>
</dbReference>
<dbReference type="Gene3D" id="1.10.287.130">
    <property type="match status" value="1"/>
</dbReference>
<keyword evidence="12" id="KW-0902">Two-component regulatory system</keyword>
<evidence type="ECO:0000256" key="10">
    <source>
        <dbReference type="ARBA" id="ARBA00022840"/>
    </source>
</evidence>
<evidence type="ECO:0000259" key="16">
    <source>
        <dbReference type="PROSITE" id="PS50885"/>
    </source>
</evidence>
<dbReference type="GO" id="GO:0005886">
    <property type="term" value="C:plasma membrane"/>
    <property type="evidence" value="ECO:0007669"/>
    <property type="project" value="UniProtKB-SubCell"/>
</dbReference>
<dbReference type="Gene3D" id="6.10.340.10">
    <property type="match status" value="1"/>
</dbReference>
<keyword evidence="9 17" id="KW-0418">Kinase</keyword>
<evidence type="ECO:0000313" key="18">
    <source>
        <dbReference type="Proteomes" id="UP000051054"/>
    </source>
</evidence>
<dbReference type="Pfam" id="PF00512">
    <property type="entry name" value="HisKA"/>
    <property type="match status" value="1"/>
</dbReference>
<dbReference type="PROSITE" id="PS50109">
    <property type="entry name" value="HIS_KIN"/>
    <property type="match status" value="1"/>
</dbReference>
<dbReference type="InterPro" id="IPR003660">
    <property type="entry name" value="HAMP_dom"/>
</dbReference>
<dbReference type="EC" id="2.7.13.3" evidence="3"/>
<evidence type="ECO:0000256" key="7">
    <source>
        <dbReference type="ARBA" id="ARBA00022692"/>
    </source>
</evidence>
<proteinExistence type="predicted"/>
<dbReference type="PANTHER" id="PTHR45528:SF1">
    <property type="entry name" value="SENSOR HISTIDINE KINASE CPXA"/>
    <property type="match status" value="1"/>
</dbReference>
<evidence type="ECO:0000256" key="6">
    <source>
        <dbReference type="ARBA" id="ARBA00022679"/>
    </source>
</evidence>
<keyword evidence="11 14" id="KW-1133">Transmembrane helix</keyword>
<dbReference type="GO" id="GO:0000155">
    <property type="term" value="F:phosphorelay sensor kinase activity"/>
    <property type="evidence" value="ECO:0007669"/>
    <property type="project" value="InterPro"/>
</dbReference>
<dbReference type="InterPro" id="IPR036890">
    <property type="entry name" value="HATPase_C_sf"/>
</dbReference>
<keyword evidence="4" id="KW-1003">Cell membrane</keyword>
<comment type="subcellular location">
    <subcellularLocation>
        <location evidence="2">Cell membrane</location>
        <topology evidence="2">Multi-pass membrane protein</topology>
    </subcellularLocation>
</comment>
<dbReference type="Gene3D" id="3.30.565.10">
    <property type="entry name" value="Histidine kinase-like ATPase, C-terminal domain"/>
    <property type="match status" value="1"/>
</dbReference>
<evidence type="ECO:0000256" key="13">
    <source>
        <dbReference type="ARBA" id="ARBA00023136"/>
    </source>
</evidence>
<dbReference type="InterPro" id="IPR003661">
    <property type="entry name" value="HisK_dim/P_dom"/>
</dbReference>
<dbReference type="PANTHER" id="PTHR45528">
    <property type="entry name" value="SENSOR HISTIDINE KINASE CPXA"/>
    <property type="match status" value="1"/>
</dbReference>
<dbReference type="InterPro" id="IPR005467">
    <property type="entry name" value="His_kinase_dom"/>
</dbReference>
<evidence type="ECO:0000256" key="4">
    <source>
        <dbReference type="ARBA" id="ARBA00022475"/>
    </source>
</evidence>
<dbReference type="PATRIC" id="fig|1423755.3.peg.105"/>
<evidence type="ECO:0000259" key="15">
    <source>
        <dbReference type="PROSITE" id="PS50109"/>
    </source>
</evidence>
<evidence type="ECO:0000256" key="5">
    <source>
        <dbReference type="ARBA" id="ARBA00022553"/>
    </source>
</evidence>
<keyword evidence="13 14" id="KW-0472">Membrane</keyword>
<dbReference type="SMART" id="SM00304">
    <property type="entry name" value="HAMP"/>
    <property type="match status" value="1"/>
</dbReference>
<dbReference type="OrthoDB" id="3436at2"/>
<dbReference type="FunFam" id="3.30.565.10:FF:000006">
    <property type="entry name" value="Sensor histidine kinase WalK"/>
    <property type="match status" value="1"/>
</dbReference>
<dbReference type="SUPFAM" id="SSF158472">
    <property type="entry name" value="HAMP domain-like"/>
    <property type="match status" value="1"/>
</dbReference>
<protein>
    <recommendedName>
        <fullName evidence="3">histidine kinase</fullName>
        <ecNumber evidence="3">2.7.13.3</ecNumber>
    </recommendedName>
</protein>
<gene>
    <name evidence="17" type="ORF">FC40_GL000094</name>
</gene>
<organism evidence="17 18">
    <name type="scientific">Ligilactobacillus hayakitensis DSM 18933 = JCM 14209</name>
    <dbReference type="NCBI Taxonomy" id="1423755"/>
    <lineage>
        <taxon>Bacteria</taxon>
        <taxon>Bacillati</taxon>
        <taxon>Bacillota</taxon>
        <taxon>Bacilli</taxon>
        <taxon>Lactobacillales</taxon>
        <taxon>Lactobacillaceae</taxon>
        <taxon>Ligilactobacillus</taxon>
    </lineage>
</organism>
<evidence type="ECO:0000256" key="8">
    <source>
        <dbReference type="ARBA" id="ARBA00022741"/>
    </source>
</evidence>
<dbReference type="SMART" id="SM00387">
    <property type="entry name" value="HATPase_c"/>
    <property type="match status" value="1"/>
</dbReference>
<dbReference type="Pfam" id="PF00672">
    <property type="entry name" value="HAMP"/>
    <property type="match status" value="1"/>
</dbReference>
<sequence>MKFLYQQLLAFLALIVVTVGTLSILFFHLSKQMVYENAWNQMEGYAFTLKNEALDITKKSGQAVIRLNVTELQTAEKLLYSQHTRFTIYTANNEIMYPKKTKQISNAAISKEDWEDLQRGKIIRNRNEVRPNTSSIDVDKTANKNIKIIDIYTPCFDSNGNLVAVIMVGEDISTLSDAVNRISQNLVVIFAIALIIGVFLSTIIAHYLTKRITKLRQATSLVADGNFDVEISTNERDEIDKLSSDFNSMVTSLRESSEEIKRQERRREEFFADAAHEMRTPLTTINGLLEGLAYDVIPEESKEKSIELMRSETNRLIRLVNKNLDYERIRAGNIALNKSEFGVQGVVSNIVSQLESKAEEVGDKFEINIPKNLKVYADYDRFVQIIFNVTQNAIQFTNDGLIKISAEKGFNELIIHISDTGIGMEEKDLKNIWERYYKADESRTNTKYGESGLGLSIVHKLIELHGGKVDVVSKKNVGTTFTLIFPDKDED</sequence>
<keyword evidence="6" id="KW-0808">Transferase</keyword>
<evidence type="ECO:0000256" key="9">
    <source>
        <dbReference type="ARBA" id="ARBA00022777"/>
    </source>
</evidence>
<dbReference type="GO" id="GO:0005524">
    <property type="term" value="F:ATP binding"/>
    <property type="evidence" value="ECO:0007669"/>
    <property type="project" value="UniProtKB-KW"/>
</dbReference>
<keyword evidence="7 14" id="KW-0812">Transmembrane</keyword>
<dbReference type="SUPFAM" id="SSF47384">
    <property type="entry name" value="Homodimeric domain of signal transducing histidine kinase"/>
    <property type="match status" value="1"/>
</dbReference>
<dbReference type="InterPro" id="IPR003594">
    <property type="entry name" value="HATPase_dom"/>
</dbReference>
<evidence type="ECO:0000256" key="3">
    <source>
        <dbReference type="ARBA" id="ARBA00012438"/>
    </source>
</evidence>
<dbReference type="SUPFAM" id="SSF55874">
    <property type="entry name" value="ATPase domain of HSP90 chaperone/DNA topoisomerase II/histidine kinase"/>
    <property type="match status" value="1"/>
</dbReference>
<comment type="caution">
    <text evidence="17">The sequence shown here is derived from an EMBL/GenBank/DDBJ whole genome shotgun (WGS) entry which is preliminary data.</text>
</comment>
<keyword evidence="5" id="KW-0597">Phosphoprotein</keyword>
<evidence type="ECO:0000256" key="1">
    <source>
        <dbReference type="ARBA" id="ARBA00000085"/>
    </source>
</evidence>
<evidence type="ECO:0000256" key="11">
    <source>
        <dbReference type="ARBA" id="ARBA00022989"/>
    </source>
</evidence>
<dbReference type="AlphaFoldDB" id="A0A0R1WNF0"/>
<accession>A0A0R1WNF0</accession>
<dbReference type="CDD" id="cd06225">
    <property type="entry name" value="HAMP"/>
    <property type="match status" value="1"/>
</dbReference>
<comment type="catalytic activity">
    <reaction evidence="1">
        <text>ATP + protein L-histidine = ADP + protein N-phospho-L-histidine.</text>
        <dbReference type="EC" id="2.7.13.3"/>
    </reaction>
</comment>
<reference evidence="17 18" key="1">
    <citation type="journal article" date="2015" name="Genome Announc.">
        <title>Expanding the biotechnology potential of lactobacilli through comparative genomics of 213 strains and associated genera.</title>
        <authorList>
            <person name="Sun Z."/>
            <person name="Harris H.M."/>
            <person name="McCann A."/>
            <person name="Guo C."/>
            <person name="Argimon S."/>
            <person name="Zhang W."/>
            <person name="Yang X."/>
            <person name="Jeffery I.B."/>
            <person name="Cooney J.C."/>
            <person name="Kagawa T.F."/>
            <person name="Liu W."/>
            <person name="Song Y."/>
            <person name="Salvetti E."/>
            <person name="Wrobel A."/>
            <person name="Rasinkangas P."/>
            <person name="Parkhill J."/>
            <person name="Rea M.C."/>
            <person name="O'Sullivan O."/>
            <person name="Ritari J."/>
            <person name="Douillard F.P."/>
            <person name="Paul Ross R."/>
            <person name="Yang R."/>
            <person name="Briner A.E."/>
            <person name="Felis G.E."/>
            <person name="de Vos W.M."/>
            <person name="Barrangou R."/>
            <person name="Klaenhammer T.R."/>
            <person name="Caufield P.W."/>
            <person name="Cui Y."/>
            <person name="Zhang H."/>
            <person name="O'Toole P.W."/>
        </authorList>
    </citation>
    <scope>NUCLEOTIDE SEQUENCE [LARGE SCALE GENOMIC DNA]</scope>
    <source>
        <strain evidence="17 18">DSM 18933</strain>
    </source>
</reference>
<name>A0A0R1WNF0_9LACO</name>
<dbReference type="PROSITE" id="PS50885">
    <property type="entry name" value="HAMP"/>
    <property type="match status" value="1"/>
</dbReference>
<dbReference type="SMART" id="SM00388">
    <property type="entry name" value="HisKA"/>
    <property type="match status" value="1"/>
</dbReference>
<feature type="domain" description="HAMP" evidence="16">
    <location>
        <begin position="206"/>
        <end position="258"/>
    </location>
</feature>
<dbReference type="EMBL" id="AZGD01000050">
    <property type="protein sequence ID" value="KRM19408.1"/>
    <property type="molecule type" value="Genomic_DNA"/>
</dbReference>
<dbReference type="InterPro" id="IPR036097">
    <property type="entry name" value="HisK_dim/P_sf"/>
</dbReference>
<keyword evidence="8" id="KW-0547">Nucleotide-binding</keyword>
<dbReference type="InterPro" id="IPR050398">
    <property type="entry name" value="HssS/ArlS-like"/>
</dbReference>
<dbReference type="CDD" id="cd00082">
    <property type="entry name" value="HisKA"/>
    <property type="match status" value="1"/>
</dbReference>
<evidence type="ECO:0000256" key="12">
    <source>
        <dbReference type="ARBA" id="ARBA00023012"/>
    </source>
</evidence>
<dbReference type="FunFam" id="1.10.287.130:FF:000001">
    <property type="entry name" value="Two-component sensor histidine kinase"/>
    <property type="match status" value="1"/>
</dbReference>
<evidence type="ECO:0000313" key="17">
    <source>
        <dbReference type="EMBL" id="KRM19408.1"/>
    </source>
</evidence>
<dbReference type="PRINTS" id="PR00344">
    <property type="entry name" value="BCTRLSENSOR"/>
</dbReference>
<evidence type="ECO:0000256" key="14">
    <source>
        <dbReference type="SAM" id="Phobius"/>
    </source>
</evidence>